<dbReference type="RefSeq" id="WP_029512151.1">
    <property type="nucleotide sequence ID" value="NZ_CP022513.1"/>
</dbReference>
<evidence type="ECO:0000256" key="7">
    <source>
        <dbReference type="ARBA" id="ARBA00025162"/>
    </source>
</evidence>
<dbReference type="SUPFAM" id="SSF52156">
    <property type="entry name" value="Initiation factor IF2/eIF5b, domain 3"/>
    <property type="match status" value="1"/>
</dbReference>
<evidence type="ECO:0000313" key="12">
    <source>
        <dbReference type="EMBL" id="AVN64349.1"/>
    </source>
</evidence>
<dbReference type="GO" id="GO:0005525">
    <property type="term" value="F:GTP binding"/>
    <property type="evidence" value="ECO:0007669"/>
    <property type="project" value="UniProtKB-KW"/>
</dbReference>
<dbReference type="Proteomes" id="UP000239216">
    <property type="component" value="Chromosome"/>
</dbReference>
<dbReference type="AlphaFoldDB" id="A0A2R3P7J1"/>
<comment type="subcellular location">
    <subcellularLocation>
        <location evidence="8">Cytoplasm</location>
    </subcellularLocation>
</comment>
<evidence type="ECO:0000256" key="6">
    <source>
        <dbReference type="ARBA" id="ARBA00023134"/>
    </source>
</evidence>
<dbReference type="InterPro" id="IPR023115">
    <property type="entry name" value="TIF_IF2_dom3"/>
</dbReference>
<feature type="binding site" evidence="8">
    <location>
        <begin position="237"/>
        <end position="240"/>
    </location>
    <ligand>
        <name>GTP</name>
        <dbReference type="ChEBI" id="CHEBI:37565"/>
    </ligand>
</feature>
<comment type="caution">
    <text evidence="8">Lacks conserved residue(s) required for the propagation of feature annotation.</text>
</comment>
<keyword evidence="3 8" id="KW-0396">Initiation factor</keyword>
<accession>A0A2R3P7J1</accession>
<name>A0A2R3P7J1_MESFO</name>
<evidence type="ECO:0000259" key="11">
    <source>
        <dbReference type="PROSITE" id="PS51722"/>
    </source>
</evidence>
<dbReference type="PROSITE" id="PS51722">
    <property type="entry name" value="G_TR_2"/>
    <property type="match status" value="1"/>
</dbReference>
<proteinExistence type="inferred from homology"/>
<dbReference type="HAMAP" id="MF_00100_B">
    <property type="entry name" value="IF_2_B"/>
    <property type="match status" value="1"/>
</dbReference>
<dbReference type="InterPro" id="IPR009000">
    <property type="entry name" value="Transl_B-barrel_sf"/>
</dbReference>
<evidence type="ECO:0000256" key="3">
    <source>
        <dbReference type="ARBA" id="ARBA00022540"/>
    </source>
</evidence>
<organism evidence="12 13">
    <name type="scientific">Mesoplasma florum</name>
    <name type="common">Acholeplasma florum</name>
    <dbReference type="NCBI Taxonomy" id="2151"/>
    <lineage>
        <taxon>Bacteria</taxon>
        <taxon>Bacillati</taxon>
        <taxon>Mycoplasmatota</taxon>
        <taxon>Mollicutes</taxon>
        <taxon>Entomoplasmatales</taxon>
        <taxon>Entomoplasmataceae</taxon>
        <taxon>Mesoplasma</taxon>
    </lineage>
</organism>
<dbReference type="NCBIfam" id="TIGR00487">
    <property type="entry name" value="IF-2"/>
    <property type="match status" value="1"/>
</dbReference>
<evidence type="ECO:0000313" key="13">
    <source>
        <dbReference type="Proteomes" id="UP000239216"/>
    </source>
</evidence>
<dbReference type="InterPro" id="IPR036925">
    <property type="entry name" value="TIF_IF2_dom3_sf"/>
</dbReference>
<dbReference type="Pfam" id="PF04760">
    <property type="entry name" value="IF2_N"/>
    <property type="match status" value="1"/>
</dbReference>
<feature type="binding site" evidence="8">
    <location>
        <begin position="183"/>
        <end position="187"/>
    </location>
    <ligand>
        <name>GTP</name>
        <dbReference type="ChEBI" id="CHEBI:37565"/>
    </ligand>
</feature>
<dbReference type="InterPro" id="IPR053905">
    <property type="entry name" value="EF-G-like_DII"/>
</dbReference>
<feature type="binding site" evidence="8">
    <location>
        <begin position="136"/>
        <end position="143"/>
    </location>
    <ligand>
        <name>GTP</name>
        <dbReference type="ChEBI" id="CHEBI:37565"/>
    </ligand>
</feature>
<dbReference type="GO" id="GO:0003924">
    <property type="term" value="F:GTPase activity"/>
    <property type="evidence" value="ECO:0007669"/>
    <property type="project" value="UniProtKB-UniRule"/>
</dbReference>
<keyword evidence="6 8" id="KW-0342">GTP-binding</keyword>
<dbReference type="GO" id="GO:0003743">
    <property type="term" value="F:translation initiation factor activity"/>
    <property type="evidence" value="ECO:0007669"/>
    <property type="project" value="UniProtKB-UniRule"/>
</dbReference>
<dbReference type="CDD" id="cd03702">
    <property type="entry name" value="IF2_mtIF2_II"/>
    <property type="match status" value="1"/>
</dbReference>
<dbReference type="CDD" id="cd03692">
    <property type="entry name" value="mtIF2_IVc"/>
    <property type="match status" value="1"/>
</dbReference>
<dbReference type="Gene3D" id="3.40.50.10050">
    <property type="entry name" value="Translation initiation factor IF- 2, domain 3"/>
    <property type="match status" value="1"/>
</dbReference>
<dbReference type="GO" id="GO:0005829">
    <property type="term" value="C:cytosol"/>
    <property type="evidence" value="ECO:0007669"/>
    <property type="project" value="TreeGrafter"/>
</dbReference>
<dbReference type="InterPro" id="IPR005225">
    <property type="entry name" value="Small_GTP-bd"/>
</dbReference>
<dbReference type="SUPFAM" id="SSF50447">
    <property type="entry name" value="Translation proteins"/>
    <property type="match status" value="2"/>
</dbReference>
<feature type="region of interest" description="Disordered" evidence="10">
    <location>
        <begin position="1"/>
        <end position="20"/>
    </location>
</feature>
<dbReference type="CDD" id="cd01887">
    <property type="entry name" value="IF2_eIF5B"/>
    <property type="match status" value="1"/>
</dbReference>
<dbReference type="SUPFAM" id="SSF52540">
    <property type="entry name" value="P-loop containing nucleoside triphosphate hydrolases"/>
    <property type="match status" value="1"/>
</dbReference>
<dbReference type="NCBIfam" id="TIGR00231">
    <property type="entry name" value="small_GTP"/>
    <property type="match status" value="1"/>
</dbReference>
<protein>
    <recommendedName>
        <fullName evidence="2 8">Translation initiation factor IF-2</fullName>
    </recommendedName>
</protein>
<sequence length="629" mass="69032">MAKNIKTNKKPQQVNKKEMSKQHAKQIKQQLNETVATGIIDGVFVYTEALRIADFASQIGKSVAEILKYFFAQGLMLNQNVVLSEEQMAELALEFGFDFRKEESLTKENFFEALDASEEDKPEDLEHRAPIVTIMGHVDHGKTTLLDSIKNTNVVGGEAGGITQAIGAYQVKNKDGKKITFIDTPGHEAFSEMRSRGANVTDIVILIVAADDGVMPQTEEAIDHAKLANVPIIVFINKCDKPGADPERVKAELMKYEIVAEEYGGDIPFVQGSAKQKIGLDQLEETILLIAEMQDYKANPNKLAKGVVIEAHLDKAKGPVASILVKEGTLDIRDMIIAGTTYGNIKHMEDETNKKVLKAGPSKPVVVYGLNEVPSAGDKFIVMNDEKMARTIAEAQAEKKLAAERQSNQIFSLDSIKKHIDDGELKAINLIVKADTQGSVEALKGSLTKIDIPGVKLNIIRASVGTITLSDVTLASTVTDGIVLIYGFNVRPDAVVRKKAEEEGIEIRLHNIIYKVIEELEDAAKGMLDPEYKEVVTGSAEIRATFKHSDIGTIGGFHITDGSIERKSKVRIIRNGIVIYTGELATLKHLKDDIKEAKINSEGGLTIKNFNDIKEGDIVEGYKEEEVKK</sequence>
<dbReference type="EMBL" id="CP022513">
    <property type="protein sequence ID" value="AVN64349.1"/>
    <property type="molecule type" value="Genomic_DNA"/>
</dbReference>
<dbReference type="InterPro" id="IPR015760">
    <property type="entry name" value="TIF_IF2"/>
</dbReference>
<dbReference type="PANTHER" id="PTHR43381:SF5">
    <property type="entry name" value="TR-TYPE G DOMAIN-CONTAINING PROTEIN"/>
    <property type="match status" value="1"/>
</dbReference>
<keyword evidence="8" id="KW-0963">Cytoplasm</keyword>
<dbReference type="PANTHER" id="PTHR43381">
    <property type="entry name" value="TRANSLATION INITIATION FACTOR IF-2-RELATED"/>
    <property type="match status" value="1"/>
</dbReference>
<comment type="similarity">
    <text evidence="1 8 9">Belongs to the TRAFAC class translation factor GTPase superfamily. Classic translation factor GTPase family. IF-2 subfamily.</text>
</comment>
<evidence type="ECO:0000256" key="4">
    <source>
        <dbReference type="ARBA" id="ARBA00022741"/>
    </source>
</evidence>
<dbReference type="Pfam" id="PF00009">
    <property type="entry name" value="GTP_EFTU"/>
    <property type="match status" value="1"/>
</dbReference>
<keyword evidence="4 8" id="KW-0547">Nucleotide-binding</keyword>
<reference evidence="12 13" key="1">
    <citation type="submission" date="2017-07" db="EMBL/GenBank/DDBJ databases">
        <title>Comparative genomic analysis of Mesoplasma florum.</title>
        <authorList>
            <person name="Baby V."/>
            <person name="Lachance J.-C."/>
            <person name="Gagnon J."/>
            <person name="Lucier J.-F."/>
            <person name="Matteau D."/>
            <person name="Knight T.F."/>
            <person name="Rodrigue S."/>
        </authorList>
    </citation>
    <scope>NUCLEOTIDE SEQUENCE [LARGE SCALE GENOMIC DNA]</scope>
    <source>
        <strain evidence="12 13">CnuA-2</strain>
    </source>
</reference>
<dbReference type="Gene3D" id="2.40.30.10">
    <property type="entry name" value="Translation factors"/>
    <property type="match status" value="2"/>
</dbReference>
<dbReference type="FunFam" id="2.40.30.10:FF:000008">
    <property type="entry name" value="Translation initiation factor IF-2"/>
    <property type="match status" value="1"/>
</dbReference>
<evidence type="ECO:0000256" key="9">
    <source>
        <dbReference type="RuleBase" id="RU000644"/>
    </source>
</evidence>
<dbReference type="Pfam" id="PF22042">
    <property type="entry name" value="EF-G_D2"/>
    <property type="match status" value="1"/>
</dbReference>
<feature type="domain" description="Tr-type G" evidence="11">
    <location>
        <begin position="127"/>
        <end position="297"/>
    </location>
</feature>
<evidence type="ECO:0000256" key="2">
    <source>
        <dbReference type="ARBA" id="ARBA00020675"/>
    </source>
</evidence>
<dbReference type="FunFam" id="3.40.50.300:FF:000019">
    <property type="entry name" value="Translation initiation factor IF-2"/>
    <property type="match status" value="1"/>
</dbReference>
<dbReference type="InterPro" id="IPR000795">
    <property type="entry name" value="T_Tr_GTP-bd_dom"/>
</dbReference>
<evidence type="ECO:0000256" key="8">
    <source>
        <dbReference type="HAMAP-Rule" id="MF_00100"/>
    </source>
</evidence>
<dbReference type="InterPro" id="IPR044145">
    <property type="entry name" value="IF2_II"/>
</dbReference>
<dbReference type="InterPro" id="IPR000178">
    <property type="entry name" value="TF_IF2_bacterial-like"/>
</dbReference>
<evidence type="ECO:0000256" key="5">
    <source>
        <dbReference type="ARBA" id="ARBA00022917"/>
    </source>
</evidence>
<dbReference type="FunFam" id="2.40.30.10:FF:000007">
    <property type="entry name" value="Translation initiation factor IF-2"/>
    <property type="match status" value="1"/>
</dbReference>
<dbReference type="InterPro" id="IPR027417">
    <property type="entry name" value="P-loop_NTPase"/>
</dbReference>
<keyword evidence="5 8" id="KW-0648">Protein biosynthesis</keyword>
<dbReference type="FunFam" id="3.40.50.10050:FF:000001">
    <property type="entry name" value="Translation initiation factor IF-2"/>
    <property type="match status" value="1"/>
</dbReference>
<comment type="function">
    <text evidence="7 8 9">One of the essential components for the initiation of protein synthesis. Protects formylmethionyl-tRNA from spontaneous hydrolysis and promotes its binding to the 30S ribosomal subunits. Also involved in the hydrolysis of GTP during the formation of the 70S ribosomal complex.</text>
</comment>
<dbReference type="Gene3D" id="3.40.50.300">
    <property type="entry name" value="P-loop containing nucleotide triphosphate hydrolases"/>
    <property type="match status" value="1"/>
</dbReference>
<evidence type="ECO:0000256" key="10">
    <source>
        <dbReference type="SAM" id="MobiDB-lite"/>
    </source>
</evidence>
<dbReference type="Pfam" id="PF11987">
    <property type="entry name" value="IF-2"/>
    <property type="match status" value="1"/>
</dbReference>
<dbReference type="InterPro" id="IPR006847">
    <property type="entry name" value="IF2_N"/>
</dbReference>
<evidence type="ECO:0000256" key="1">
    <source>
        <dbReference type="ARBA" id="ARBA00007733"/>
    </source>
</evidence>
<gene>
    <name evidence="8" type="primary">infB</name>
    <name evidence="12" type="ORF">CG003_01550</name>
</gene>